<dbReference type="RefSeq" id="WP_317121082.1">
    <property type="nucleotide sequence ID" value="NZ_JAWJBA010000001.1"/>
</dbReference>
<dbReference type="EMBL" id="JAWJBA010000001">
    <property type="protein sequence ID" value="MDV2683853.1"/>
    <property type="molecule type" value="Genomic_DNA"/>
</dbReference>
<reference evidence="1 3" key="1">
    <citation type="submission" date="2023-10" db="EMBL/GenBank/DDBJ databases">
        <title>Screening of Alkalihalobacillus lindianensis BZ-TG-R113 and Its Alleviation of Salt Stress on Rapeseed Growth.</title>
        <authorList>
            <person name="Zhao B."/>
            <person name="Guo T."/>
        </authorList>
    </citation>
    <scope>NUCLEOTIDE SEQUENCE [LARGE SCALE GENOMIC DNA]</scope>
    <source>
        <strain evidence="1 3">BZ-TG-R113</strain>
    </source>
</reference>
<dbReference type="InterPro" id="IPR058600">
    <property type="entry name" value="YhjD-like"/>
</dbReference>
<dbReference type="EMBL" id="JAWJBA010000001">
    <property type="protein sequence ID" value="MDV2683787.1"/>
    <property type="molecule type" value="Genomic_DNA"/>
</dbReference>
<comment type="caution">
    <text evidence="1">The sequence shown here is derived from an EMBL/GenBank/DDBJ whole genome shotgun (WGS) entry which is preliminary data.</text>
</comment>
<organism evidence="1 3">
    <name type="scientific">Alkalihalophilus lindianensis</name>
    <dbReference type="NCBI Taxonomy" id="1630542"/>
    <lineage>
        <taxon>Bacteria</taxon>
        <taxon>Bacillati</taxon>
        <taxon>Bacillota</taxon>
        <taxon>Bacilli</taxon>
        <taxon>Bacillales</taxon>
        <taxon>Bacillaceae</taxon>
        <taxon>Alkalihalophilus</taxon>
    </lineage>
</organism>
<name>A0ABU3X7D0_9BACI</name>
<evidence type="ECO:0000313" key="1">
    <source>
        <dbReference type="EMBL" id="MDV2683787.1"/>
    </source>
</evidence>
<protein>
    <submittedName>
        <fullName evidence="1">Uncharacterized protein</fullName>
    </submittedName>
</protein>
<dbReference type="Proteomes" id="UP001287282">
    <property type="component" value="Unassembled WGS sequence"/>
</dbReference>
<gene>
    <name evidence="1" type="ORF">RYX56_05280</name>
    <name evidence="2" type="ORF">RYX56_05620</name>
</gene>
<evidence type="ECO:0000313" key="2">
    <source>
        <dbReference type="EMBL" id="MDV2683853.1"/>
    </source>
</evidence>
<sequence>MITTKDEYELILKYIYLPMTRRVIEKDLEKMEASKFKFSDIYLDFFKSKIDWIGKDIGELKREAKRKGIAVHELGVDSSSSVKYCNYLVVVRGQEQEMKVLSHVMANNVRDILRSYVNK</sequence>
<accession>A0ABU3X7D0</accession>
<dbReference type="Pfam" id="PF26325">
    <property type="entry name" value="YhjD"/>
    <property type="match status" value="1"/>
</dbReference>
<keyword evidence="3" id="KW-1185">Reference proteome</keyword>
<proteinExistence type="predicted"/>
<evidence type="ECO:0000313" key="3">
    <source>
        <dbReference type="Proteomes" id="UP001287282"/>
    </source>
</evidence>